<dbReference type="InterPro" id="IPR006342">
    <property type="entry name" value="FkbM_mtfrase"/>
</dbReference>
<evidence type="ECO:0000313" key="2">
    <source>
        <dbReference type="EMBL" id="AJM91280.1"/>
    </source>
</evidence>
<evidence type="ECO:0000259" key="1">
    <source>
        <dbReference type="Pfam" id="PF05050"/>
    </source>
</evidence>
<keyword evidence="2" id="KW-0808">Transferase</keyword>
<dbReference type="PANTHER" id="PTHR34203:SF15">
    <property type="entry name" value="SLL1173 PROTEIN"/>
    <property type="match status" value="1"/>
</dbReference>
<protein>
    <submittedName>
        <fullName evidence="2">Putative methyltransferase</fullName>
    </submittedName>
</protein>
<dbReference type="KEGG" id="nid:NPIRD3C_0056"/>
<dbReference type="PANTHER" id="PTHR34203">
    <property type="entry name" value="METHYLTRANSFERASE, FKBM FAMILY PROTEIN"/>
    <property type="match status" value="1"/>
</dbReference>
<dbReference type="AlphaFoldDB" id="A0A0C5BWC2"/>
<dbReference type="NCBIfam" id="TIGR01444">
    <property type="entry name" value="fkbM_fam"/>
    <property type="match status" value="1"/>
</dbReference>
<keyword evidence="3" id="KW-1185">Reference proteome</keyword>
<name>A0A0C5BWC2_9ARCH</name>
<accession>A0A0C5BWC2</accession>
<dbReference type="SUPFAM" id="SSF53335">
    <property type="entry name" value="S-adenosyl-L-methionine-dependent methyltransferases"/>
    <property type="match status" value="1"/>
</dbReference>
<dbReference type="Gene3D" id="3.40.50.150">
    <property type="entry name" value="Vaccinia Virus protein VP39"/>
    <property type="match status" value="1"/>
</dbReference>
<dbReference type="GO" id="GO:0032259">
    <property type="term" value="P:methylation"/>
    <property type="evidence" value="ECO:0007669"/>
    <property type="project" value="UniProtKB-KW"/>
</dbReference>
<dbReference type="Proteomes" id="UP000032027">
    <property type="component" value="Chromosome"/>
</dbReference>
<organism evidence="2 3">
    <name type="scientific">Nitrosopumilus piranensis</name>
    <dbReference type="NCBI Taxonomy" id="1582439"/>
    <lineage>
        <taxon>Archaea</taxon>
        <taxon>Nitrososphaerota</taxon>
        <taxon>Nitrososphaeria</taxon>
        <taxon>Nitrosopumilales</taxon>
        <taxon>Nitrosopumilaceae</taxon>
        <taxon>Nitrosopumilus</taxon>
    </lineage>
</organism>
<dbReference type="STRING" id="1582439.NPIRD3C_0056"/>
<dbReference type="GO" id="GO:0008168">
    <property type="term" value="F:methyltransferase activity"/>
    <property type="evidence" value="ECO:0007669"/>
    <property type="project" value="UniProtKB-KW"/>
</dbReference>
<dbReference type="InterPro" id="IPR029063">
    <property type="entry name" value="SAM-dependent_MTases_sf"/>
</dbReference>
<reference evidence="3" key="1">
    <citation type="submission" date="2015-02" db="EMBL/GenBank/DDBJ databases">
        <title>Characterization of two novel Thaumarchaeota isolated from the Northern Adriatic Sea.</title>
        <authorList>
            <person name="Bayer B."/>
            <person name="Vojvoda J."/>
            <person name="Offre P."/>
            <person name="Srivastava A."/>
            <person name="Elisabeth N."/>
            <person name="Garcia J.A.L."/>
            <person name="Schleper C."/>
            <person name="Herndl G.J."/>
        </authorList>
    </citation>
    <scope>NUCLEOTIDE SEQUENCE [LARGE SCALE GENOMIC DNA]</scope>
    <source>
        <strain evidence="3">D3C</strain>
    </source>
</reference>
<dbReference type="EMBL" id="CP010868">
    <property type="protein sequence ID" value="AJM91280.1"/>
    <property type="molecule type" value="Genomic_DNA"/>
</dbReference>
<reference evidence="2 3" key="2">
    <citation type="journal article" date="2016" name="ISME J.">
        <title>Physiological and genomic characterization of two novel marine thaumarchaeal strains indicates niche differentiation.</title>
        <authorList>
            <person name="Bayer B."/>
            <person name="Vojvoda J."/>
            <person name="Offre P."/>
            <person name="Alves R.J."/>
            <person name="Elisabeth N.H."/>
            <person name="Garcia J.A."/>
            <person name="Volland J.M."/>
            <person name="Srivastava A."/>
            <person name="Schleper C."/>
            <person name="Herndl G.J."/>
        </authorList>
    </citation>
    <scope>NUCLEOTIDE SEQUENCE [LARGE SCALE GENOMIC DNA]</scope>
    <source>
        <strain evidence="2 3">D3C</strain>
    </source>
</reference>
<evidence type="ECO:0000313" key="3">
    <source>
        <dbReference type="Proteomes" id="UP000032027"/>
    </source>
</evidence>
<dbReference type="PATRIC" id="fig|1582439.9.peg.56"/>
<reference evidence="2 3" key="3">
    <citation type="journal article" date="2019" name="Int. J. Syst. Evol. Microbiol.">
        <title>Nitrosopumilus adriaticus sp. nov. and Nitrosopumilus piranensis sp. nov., two ammonia-oxidizing archaea from the Adriatic Sea and members of the class Nitrososphaeria.</title>
        <authorList>
            <person name="Bayer B."/>
            <person name="Vojvoda J."/>
            <person name="Reinthaler T."/>
            <person name="Reyes C."/>
            <person name="Pinto M."/>
            <person name="Herndl G.J."/>
        </authorList>
    </citation>
    <scope>NUCLEOTIDE SEQUENCE [LARGE SCALE GENOMIC DNA]</scope>
    <source>
        <strain evidence="2 3">D3C</strain>
    </source>
</reference>
<gene>
    <name evidence="2" type="ORF">NPIRD3C_0056</name>
</gene>
<keyword evidence="2" id="KW-0489">Methyltransferase</keyword>
<sequence length="289" mass="33851">MITEIEKKILEKQNNLNSRSLIKMGFNNPKIATKLLFERLRYRYSKFPKKVEISLFSNDKMIVVLPERVSEFLYYFKFFEYGLTRILLEYLKPGMIFCDVGAHFGYFSILASNIVGKSGQVHSFEPTKSSFDILRTNLKQENNFVNNIACWSKNSELEFNDFGIVHSAFNSFTKPKLKNNDIKENKNKIKSVRLDSYFENQVPDFVKIDAESAELEILKGMEKIFVKKLPLITIEVGDSFSEIPESKKTIEFLLEKNYNCFEFKNGRFSKHKIKETYGYDNLLFTPQMK</sequence>
<dbReference type="Pfam" id="PF05050">
    <property type="entry name" value="Methyltransf_21"/>
    <property type="match status" value="1"/>
</dbReference>
<proteinExistence type="predicted"/>
<dbReference type="InterPro" id="IPR052514">
    <property type="entry name" value="SAM-dependent_MTase"/>
</dbReference>
<dbReference type="HOGENOM" id="CLU_074577_0_0_2"/>
<feature type="domain" description="Methyltransferase FkbM" evidence="1">
    <location>
        <begin position="99"/>
        <end position="259"/>
    </location>
</feature>